<dbReference type="EMBL" id="JAWDGP010007710">
    <property type="protein sequence ID" value="KAK3707684.1"/>
    <property type="molecule type" value="Genomic_DNA"/>
</dbReference>
<gene>
    <name evidence="2" type="ORF">RRG08_050499</name>
</gene>
<dbReference type="AlphaFoldDB" id="A0AAE0XS31"/>
<protein>
    <submittedName>
        <fullName evidence="2">Uncharacterized protein</fullName>
    </submittedName>
</protein>
<name>A0AAE0XS31_9GAST</name>
<feature type="compositionally biased region" description="Basic and acidic residues" evidence="1">
    <location>
        <begin position="1"/>
        <end position="10"/>
    </location>
</feature>
<sequence>MAKNSGKTDSDSESEAGGTLQVKGDNDEVRQVIEVNTPSGSRTRLSPAAQRSGKSSHFIHITSNAPILVKPLSKKVSFVRKRKRSPKPVVKPETPPEKSGNEEPPPPESVKDDSPSPESVKDEPPPPESVKDESPPPESVKDESPPPESVKDESPPPESVKDEPPPPEEEMREEPELKPPEKKDQSCQVSDLGKANLEDTACQTEPSPEPPLQEMVASECQTDFLPEVPAERETVETLDKDVQTVILHEEQTPPEIQIIYCHCACRHQDCVPRFPTDACVPSSYTGRFLNQRCSISDLPLPNPSCYTPCSAGKSTFRRSSNACNLPPACNDWRKRQCSSRSNHVWSNNITDDEEGPSVWRCESMRKEIVRPKEWRNFRHCHQPLIQDLDLKDCDGFEMTFEY</sequence>
<evidence type="ECO:0000313" key="2">
    <source>
        <dbReference type="EMBL" id="KAK3707684.1"/>
    </source>
</evidence>
<dbReference type="Proteomes" id="UP001283361">
    <property type="component" value="Unassembled WGS sequence"/>
</dbReference>
<feature type="region of interest" description="Disordered" evidence="1">
    <location>
        <begin position="1"/>
        <end position="189"/>
    </location>
</feature>
<feature type="compositionally biased region" description="Polar residues" evidence="1">
    <location>
        <begin position="34"/>
        <end position="44"/>
    </location>
</feature>
<organism evidence="2 3">
    <name type="scientific">Elysia crispata</name>
    <name type="common">lettuce slug</name>
    <dbReference type="NCBI Taxonomy" id="231223"/>
    <lineage>
        <taxon>Eukaryota</taxon>
        <taxon>Metazoa</taxon>
        <taxon>Spiralia</taxon>
        <taxon>Lophotrochozoa</taxon>
        <taxon>Mollusca</taxon>
        <taxon>Gastropoda</taxon>
        <taxon>Heterobranchia</taxon>
        <taxon>Euthyneura</taxon>
        <taxon>Panpulmonata</taxon>
        <taxon>Sacoglossa</taxon>
        <taxon>Placobranchoidea</taxon>
        <taxon>Plakobranchidae</taxon>
        <taxon>Elysia</taxon>
    </lineage>
</organism>
<comment type="caution">
    <text evidence="2">The sequence shown here is derived from an EMBL/GenBank/DDBJ whole genome shotgun (WGS) entry which is preliminary data.</text>
</comment>
<proteinExistence type="predicted"/>
<keyword evidence="3" id="KW-1185">Reference proteome</keyword>
<feature type="compositionally biased region" description="Basic and acidic residues" evidence="1">
    <location>
        <begin position="174"/>
        <end position="185"/>
    </location>
</feature>
<feature type="compositionally biased region" description="Basic and acidic residues" evidence="1">
    <location>
        <begin position="109"/>
        <end position="164"/>
    </location>
</feature>
<evidence type="ECO:0000313" key="3">
    <source>
        <dbReference type="Proteomes" id="UP001283361"/>
    </source>
</evidence>
<reference evidence="2" key="1">
    <citation type="journal article" date="2023" name="G3 (Bethesda)">
        <title>A reference genome for the long-term kleptoplast-retaining sea slug Elysia crispata morphotype clarki.</title>
        <authorList>
            <person name="Eastman K.E."/>
            <person name="Pendleton A.L."/>
            <person name="Shaikh M.A."/>
            <person name="Suttiyut T."/>
            <person name="Ogas R."/>
            <person name="Tomko P."/>
            <person name="Gavelis G."/>
            <person name="Widhalm J.R."/>
            <person name="Wisecaver J.H."/>
        </authorList>
    </citation>
    <scope>NUCLEOTIDE SEQUENCE</scope>
    <source>
        <strain evidence="2">ECLA1</strain>
    </source>
</reference>
<evidence type="ECO:0000256" key="1">
    <source>
        <dbReference type="SAM" id="MobiDB-lite"/>
    </source>
</evidence>
<accession>A0AAE0XS31</accession>
<feature type="compositionally biased region" description="Basic residues" evidence="1">
    <location>
        <begin position="77"/>
        <end position="86"/>
    </location>
</feature>